<feature type="domain" description="Protein-glutamine gamma-glutamyltransferase-like C-terminal" evidence="3">
    <location>
        <begin position="230"/>
        <end position="298"/>
    </location>
</feature>
<evidence type="ECO:0000256" key="1">
    <source>
        <dbReference type="SAM" id="MobiDB-lite"/>
    </source>
</evidence>
<reference evidence="4 5" key="1">
    <citation type="submission" date="2019-07" db="EMBL/GenBank/DDBJ databases">
        <title>Quadrisphaera sp. strain DD2A genome sequencing and assembly.</title>
        <authorList>
            <person name="Kim I."/>
        </authorList>
    </citation>
    <scope>NUCLEOTIDE SEQUENCE [LARGE SCALE GENOMIC DNA]</scope>
    <source>
        <strain evidence="4 5">DD2A</strain>
    </source>
</reference>
<feature type="compositionally biased region" description="Low complexity" evidence="1">
    <location>
        <begin position="299"/>
        <end position="323"/>
    </location>
</feature>
<dbReference type="AlphaFoldDB" id="A0A5C8ZM86"/>
<accession>A0A5C8ZM86</accession>
<dbReference type="EMBL" id="VKAC01000001">
    <property type="protein sequence ID" value="TXR58086.1"/>
    <property type="molecule type" value="Genomic_DNA"/>
</dbReference>
<dbReference type="Proteomes" id="UP000321234">
    <property type="component" value="Unassembled WGS sequence"/>
</dbReference>
<keyword evidence="2" id="KW-0812">Transmembrane</keyword>
<feature type="transmembrane region" description="Helical" evidence="2">
    <location>
        <begin position="160"/>
        <end position="182"/>
    </location>
</feature>
<comment type="caution">
    <text evidence="4">The sequence shown here is derived from an EMBL/GenBank/DDBJ whole genome shotgun (WGS) entry which is preliminary data.</text>
</comment>
<proteinExistence type="predicted"/>
<evidence type="ECO:0000256" key="2">
    <source>
        <dbReference type="SAM" id="Phobius"/>
    </source>
</evidence>
<protein>
    <submittedName>
        <fullName evidence="4">DUF4129 domain-containing protein</fullName>
    </submittedName>
</protein>
<organism evidence="4 5">
    <name type="scientific">Quadrisphaera setariae</name>
    <dbReference type="NCBI Taxonomy" id="2593304"/>
    <lineage>
        <taxon>Bacteria</taxon>
        <taxon>Bacillati</taxon>
        <taxon>Actinomycetota</taxon>
        <taxon>Actinomycetes</taxon>
        <taxon>Kineosporiales</taxon>
        <taxon>Kineosporiaceae</taxon>
        <taxon>Quadrisphaera</taxon>
    </lineage>
</organism>
<sequence>MGAVAPRLLEAAGHLAADGGVHRRGLGRRRCPLLDRRGAGGHGRRHRQPALPARDAGHHRHRDRAGLHRRVPAAVGGDGAALRRPAHAPGGPRRGARPLRGPVTLLAGAPLAPGADEARRAAERELAKQVYRDAEPGLLQRAWDAVLDALSRIQGPSGGGVLQVVVVVLLVLAVVVVVALLVRRTGAAARRAPAAQEAGLTGPVDAEALRREAARAAREERWDDAVVVGFRALVRGLQERDLVGAAPGLTAAEAAREAGRALPDLAPRLRAVADLFDGVLYGGRRATREDAGSVASLDRTATTTRPARPAPTVTRPTAQGAGL</sequence>
<gene>
    <name evidence="4" type="ORF">FMM08_02455</name>
</gene>
<keyword evidence="2" id="KW-1133">Transmembrane helix</keyword>
<evidence type="ECO:0000259" key="3">
    <source>
        <dbReference type="Pfam" id="PF13559"/>
    </source>
</evidence>
<keyword evidence="5" id="KW-1185">Reference proteome</keyword>
<keyword evidence="2" id="KW-0472">Membrane</keyword>
<dbReference type="OrthoDB" id="3389322at2"/>
<feature type="compositionally biased region" description="Basic residues" evidence="1">
    <location>
        <begin position="57"/>
        <end position="71"/>
    </location>
</feature>
<evidence type="ECO:0000313" key="4">
    <source>
        <dbReference type="EMBL" id="TXR58086.1"/>
    </source>
</evidence>
<evidence type="ECO:0000313" key="5">
    <source>
        <dbReference type="Proteomes" id="UP000321234"/>
    </source>
</evidence>
<dbReference type="Pfam" id="PF13559">
    <property type="entry name" value="DUF4129"/>
    <property type="match status" value="1"/>
</dbReference>
<dbReference type="InterPro" id="IPR025403">
    <property type="entry name" value="TgpA-like_C"/>
</dbReference>
<feature type="compositionally biased region" description="Low complexity" evidence="1">
    <location>
        <begin position="80"/>
        <end position="91"/>
    </location>
</feature>
<name>A0A5C8ZM86_9ACTN</name>
<feature type="region of interest" description="Disordered" evidence="1">
    <location>
        <begin position="290"/>
        <end position="323"/>
    </location>
</feature>
<feature type="region of interest" description="Disordered" evidence="1">
    <location>
        <begin position="32"/>
        <end position="101"/>
    </location>
</feature>